<dbReference type="AlphaFoldDB" id="A0A554X8K4"/>
<feature type="transmembrane region" description="Helical" evidence="1">
    <location>
        <begin position="103"/>
        <end position="124"/>
    </location>
</feature>
<keyword evidence="3" id="KW-1185">Reference proteome</keyword>
<dbReference type="RefSeq" id="WP_043703034.1">
    <property type="nucleotide sequence ID" value="NZ_CP083911.1"/>
</dbReference>
<dbReference type="PANTHER" id="PTHR28026">
    <property type="entry name" value="DUF962 DOMAIN PROTEIN (AFU_ORTHOLOGUE AFUA_8G05310)"/>
    <property type="match status" value="1"/>
</dbReference>
<keyword evidence="1" id="KW-0812">Transmembrane</keyword>
<sequence length="179" mass="19140">MPSPLRSATDLLCQYAAYHRDRRNIATHFVGIPMIVFAVAVLLSRPTWTVGGLPLAPIHLLWAASTLWYLTRGAPALGAATSAVNGLLVAAALPLAALPTATWAAWGVGLFLVGWVIQFIGHRYEGRKPAFVDDLVGLLVGPMFVVAEAMFALGWNPSLQATITERAGPLRTGHRPAHS</sequence>
<dbReference type="PANTHER" id="PTHR28026:SF9">
    <property type="entry name" value="2-HYDROXY-PALMITIC ACID DIOXYGENASE MPO1"/>
    <property type="match status" value="1"/>
</dbReference>
<keyword evidence="1" id="KW-1133">Transmembrane helix</keyword>
<evidence type="ECO:0000256" key="1">
    <source>
        <dbReference type="SAM" id="Phobius"/>
    </source>
</evidence>
<keyword evidence="1" id="KW-0472">Membrane</keyword>
<name>A0A554X8K4_9BURK</name>
<feature type="transmembrane region" description="Helical" evidence="1">
    <location>
        <begin position="50"/>
        <end position="70"/>
    </location>
</feature>
<feature type="transmembrane region" description="Helical" evidence="1">
    <location>
        <begin position="136"/>
        <end position="155"/>
    </location>
</feature>
<proteinExistence type="predicted"/>
<dbReference type="GO" id="GO:0046521">
    <property type="term" value="P:sphingoid catabolic process"/>
    <property type="evidence" value="ECO:0007669"/>
    <property type="project" value="TreeGrafter"/>
</dbReference>
<dbReference type="OrthoDB" id="5515308at2"/>
<dbReference type="Proteomes" id="UP000317763">
    <property type="component" value="Unassembled WGS sequence"/>
</dbReference>
<protein>
    <recommendedName>
        <fullName evidence="4">DUF962 domain-containing protein</fullName>
    </recommendedName>
</protein>
<accession>A0A554X8K4</accession>
<dbReference type="InterPro" id="IPR009305">
    <property type="entry name" value="Mpo1-like"/>
</dbReference>
<dbReference type="STRING" id="307486.GCA_000807215_01435"/>
<dbReference type="Pfam" id="PF06127">
    <property type="entry name" value="Mpo1-like"/>
    <property type="match status" value="1"/>
</dbReference>
<dbReference type="EMBL" id="VJOM01000011">
    <property type="protein sequence ID" value="TSE32159.1"/>
    <property type="molecule type" value="Genomic_DNA"/>
</dbReference>
<evidence type="ECO:0008006" key="4">
    <source>
        <dbReference type="Google" id="ProtNLM"/>
    </source>
</evidence>
<feature type="transmembrane region" description="Helical" evidence="1">
    <location>
        <begin position="77"/>
        <end position="97"/>
    </location>
</feature>
<evidence type="ECO:0000313" key="3">
    <source>
        <dbReference type="Proteomes" id="UP000317763"/>
    </source>
</evidence>
<gene>
    <name evidence="2" type="ORF">Ttaiw_01269</name>
</gene>
<dbReference type="GO" id="GO:0016020">
    <property type="term" value="C:membrane"/>
    <property type="evidence" value="ECO:0007669"/>
    <property type="project" value="GOC"/>
</dbReference>
<comment type="caution">
    <text evidence="2">The sequence shown here is derived from an EMBL/GenBank/DDBJ whole genome shotgun (WGS) entry which is preliminary data.</text>
</comment>
<organism evidence="2 3">
    <name type="scientific">Tepidimonas taiwanensis</name>
    <dbReference type="NCBI Taxonomy" id="307486"/>
    <lineage>
        <taxon>Bacteria</taxon>
        <taxon>Pseudomonadati</taxon>
        <taxon>Pseudomonadota</taxon>
        <taxon>Betaproteobacteria</taxon>
        <taxon>Burkholderiales</taxon>
        <taxon>Tepidimonas</taxon>
    </lineage>
</organism>
<reference evidence="2 3" key="1">
    <citation type="submission" date="2019-07" db="EMBL/GenBank/DDBJ databases">
        <title>Tepidimonas taiwanensis I1-1 draft genome.</title>
        <authorList>
            <person name="Da Costa M.S."/>
            <person name="Froufe H.J.C."/>
            <person name="Egas C."/>
            <person name="Albuquerque L."/>
        </authorList>
    </citation>
    <scope>NUCLEOTIDE SEQUENCE [LARGE SCALE GENOMIC DNA]</scope>
    <source>
        <strain evidence="2 3">I1-1</strain>
    </source>
</reference>
<feature type="transmembrane region" description="Helical" evidence="1">
    <location>
        <begin position="25"/>
        <end position="44"/>
    </location>
</feature>
<evidence type="ECO:0000313" key="2">
    <source>
        <dbReference type="EMBL" id="TSE32159.1"/>
    </source>
</evidence>